<comment type="caution">
    <text evidence="1">The sequence shown here is derived from an EMBL/GenBank/DDBJ whole genome shotgun (WGS) entry which is preliminary data.</text>
</comment>
<proteinExistence type="predicted"/>
<organism evidence="1 2">
    <name type="scientific">Caenorhabditis angaria</name>
    <dbReference type="NCBI Taxonomy" id="860376"/>
    <lineage>
        <taxon>Eukaryota</taxon>
        <taxon>Metazoa</taxon>
        <taxon>Ecdysozoa</taxon>
        <taxon>Nematoda</taxon>
        <taxon>Chromadorea</taxon>
        <taxon>Rhabditida</taxon>
        <taxon>Rhabditina</taxon>
        <taxon>Rhabditomorpha</taxon>
        <taxon>Rhabditoidea</taxon>
        <taxon>Rhabditidae</taxon>
        <taxon>Peloderinae</taxon>
        <taxon>Caenorhabditis</taxon>
    </lineage>
</organism>
<evidence type="ECO:0000313" key="1">
    <source>
        <dbReference type="EMBL" id="CAI5456560.1"/>
    </source>
</evidence>
<dbReference type="AlphaFoldDB" id="A0A9P1J4M3"/>
<dbReference type="Proteomes" id="UP001152747">
    <property type="component" value="Unassembled WGS sequence"/>
</dbReference>
<keyword evidence="2" id="KW-1185">Reference proteome</keyword>
<reference evidence="1" key="1">
    <citation type="submission" date="2022-11" db="EMBL/GenBank/DDBJ databases">
        <authorList>
            <person name="Kikuchi T."/>
        </authorList>
    </citation>
    <scope>NUCLEOTIDE SEQUENCE</scope>
    <source>
        <strain evidence="1">PS1010</strain>
    </source>
</reference>
<sequence>MAMLEFSKLANEERIKNEEKLEKSRLETEAELGKLRILSEKRRKQLDEQMNCMRELVIEKMWTMQLENLFTNWLNFLKTSNREVVRNYKVFRTIKISDLSESLTLLS</sequence>
<evidence type="ECO:0000313" key="2">
    <source>
        <dbReference type="Proteomes" id="UP001152747"/>
    </source>
</evidence>
<protein>
    <submittedName>
        <fullName evidence="1">Uncharacterized protein</fullName>
    </submittedName>
</protein>
<name>A0A9P1J4M3_9PELO</name>
<gene>
    <name evidence="1" type="ORF">CAMP_LOCUS19197</name>
</gene>
<dbReference type="EMBL" id="CANHGI010000006">
    <property type="protein sequence ID" value="CAI5456560.1"/>
    <property type="molecule type" value="Genomic_DNA"/>
</dbReference>
<accession>A0A9P1J4M3</accession>